<keyword evidence="4" id="KW-0732">Signal</keyword>
<evidence type="ECO:0000256" key="2">
    <source>
        <dbReference type="ARBA" id="ARBA00022512"/>
    </source>
</evidence>
<sequence>MCDLRGGSIISNQAQLDSLAGCTTVYGPVTISGYNGDTAVLPSVRAIEGNLIVEHNFGMRQLQLPSVQQISGDFTLRNNTQLKEVDAAKLKTVNRFTAQVNPVLAKLGFPAGLAHVDVFRVIDSMVKQVNGLVMEQVGEIEFSANRYLASISLDRLKSMSGRLLITDNAKGASFRARKLDSIAGNVTMTQLQSIELPALVTLGTGFHLHQNSMKEVQLDNLTSIAQSLSIYANDALESASFRSLETIGGALLIADNPSLRVVAGFPSLKAISGSMEAINGPFKELHFESLQDVAGAVKIQSTEKAACRDGDLLGFSKQVVKGKFECKTSVKSAGGSGRSGRERSTDADSGGASGLRDAGAVGDVGILAVAALAAVASYMLVAV</sequence>
<reference evidence="9" key="1">
    <citation type="journal article" date="2018" name="Nat. Microbiol.">
        <title>Leveraging single-cell genomics to expand the fungal tree of life.</title>
        <authorList>
            <person name="Ahrendt S.R."/>
            <person name="Quandt C.A."/>
            <person name="Ciobanu D."/>
            <person name="Clum A."/>
            <person name="Salamov A."/>
            <person name="Andreopoulos B."/>
            <person name="Cheng J.F."/>
            <person name="Woyke T."/>
            <person name="Pelin A."/>
            <person name="Henrissat B."/>
            <person name="Reynolds N.K."/>
            <person name="Benny G.L."/>
            <person name="Smith M.E."/>
            <person name="James T.Y."/>
            <person name="Grigoriev I.V."/>
        </authorList>
    </citation>
    <scope>NUCLEOTIDE SEQUENCE [LARGE SCALE GENOMIC DNA]</scope>
    <source>
        <strain evidence="9">Benny S71-1</strain>
    </source>
</reference>
<feature type="transmembrane region" description="Helical" evidence="7">
    <location>
        <begin position="364"/>
        <end position="381"/>
    </location>
</feature>
<dbReference type="InterPro" id="IPR036941">
    <property type="entry name" value="Rcpt_L-dom_sf"/>
</dbReference>
<dbReference type="InterPro" id="IPR051648">
    <property type="entry name" value="CWI-Assembly_Regulator"/>
</dbReference>
<protein>
    <recommendedName>
        <fullName evidence="10">Receptor L-domain domain-containing protein</fullName>
    </recommendedName>
</protein>
<evidence type="ECO:0000313" key="9">
    <source>
        <dbReference type="Proteomes" id="UP000278143"/>
    </source>
</evidence>
<dbReference type="OrthoDB" id="536881at2759"/>
<keyword evidence="7" id="KW-0472">Membrane</keyword>
<dbReference type="GO" id="GO:0005886">
    <property type="term" value="C:plasma membrane"/>
    <property type="evidence" value="ECO:0007669"/>
    <property type="project" value="TreeGrafter"/>
</dbReference>
<dbReference type="EMBL" id="KZ990546">
    <property type="protein sequence ID" value="RKP23959.1"/>
    <property type="molecule type" value="Genomic_DNA"/>
</dbReference>
<dbReference type="GO" id="GO:0031505">
    <property type="term" value="P:fungal-type cell wall organization"/>
    <property type="evidence" value="ECO:0007669"/>
    <property type="project" value="TreeGrafter"/>
</dbReference>
<evidence type="ECO:0000256" key="5">
    <source>
        <dbReference type="ARBA" id="ARBA00023180"/>
    </source>
</evidence>
<dbReference type="PANTHER" id="PTHR31018:SF3">
    <property type="entry name" value="RECEPTOR PROTEIN-TYROSINE KINASE"/>
    <property type="match status" value="1"/>
</dbReference>
<evidence type="ECO:0000256" key="3">
    <source>
        <dbReference type="ARBA" id="ARBA00022525"/>
    </source>
</evidence>
<keyword evidence="3" id="KW-0964">Secreted</keyword>
<evidence type="ECO:0000256" key="6">
    <source>
        <dbReference type="SAM" id="MobiDB-lite"/>
    </source>
</evidence>
<evidence type="ECO:0008006" key="10">
    <source>
        <dbReference type="Google" id="ProtNLM"/>
    </source>
</evidence>
<keyword evidence="7" id="KW-0812">Transmembrane</keyword>
<keyword evidence="2" id="KW-0134">Cell wall</keyword>
<evidence type="ECO:0000256" key="1">
    <source>
        <dbReference type="ARBA" id="ARBA00004191"/>
    </source>
</evidence>
<feature type="region of interest" description="Disordered" evidence="6">
    <location>
        <begin position="329"/>
        <end position="353"/>
    </location>
</feature>
<keyword evidence="9" id="KW-1185">Reference proteome</keyword>
<evidence type="ECO:0000256" key="7">
    <source>
        <dbReference type="SAM" id="Phobius"/>
    </source>
</evidence>
<name>A0A4V1J163_9FUNG</name>
<evidence type="ECO:0000313" key="8">
    <source>
        <dbReference type="EMBL" id="RKP23959.1"/>
    </source>
</evidence>
<dbReference type="SUPFAM" id="SSF52058">
    <property type="entry name" value="L domain-like"/>
    <property type="match status" value="2"/>
</dbReference>
<keyword evidence="5" id="KW-0325">Glycoprotein</keyword>
<gene>
    <name evidence="8" type="ORF">SYNPS1DRAFT_17845</name>
</gene>
<comment type="subcellular location">
    <subcellularLocation>
        <location evidence="1">Secreted</location>
        <location evidence="1">Cell wall</location>
    </subcellularLocation>
</comment>
<evidence type="ECO:0000256" key="4">
    <source>
        <dbReference type="ARBA" id="ARBA00022729"/>
    </source>
</evidence>
<organism evidence="8 9">
    <name type="scientific">Syncephalis pseudoplumigaleata</name>
    <dbReference type="NCBI Taxonomy" id="1712513"/>
    <lineage>
        <taxon>Eukaryota</taxon>
        <taxon>Fungi</taxon>
        <taxon>Fungi incertae sedis</taxon>
        <taxon>Zoopagomycota</taxon>
        <taxon>Zoopagomycotina</taxon>
        <taxon>Zoopagomycetes</taxon>
        <taxon>Zoopagales</taxon>
        <taxon>Piptocephalidaceae</taxon>
        <taxon>Syncephalis</taxon>
    </lineage>
</organism>
<dbReference type="GO" id="GO:0009277">
    <property type="term" value="C:fungal-type cell wall"/>
    <property type="evidence" value="ECO:0007669"/>
    <property type="project" value="TreeGrafter"/>
</dbReference>
<dbReference type="AlphaFoldDB" id="A0A4V1J163"/>
<proteinExistence type="predicted"/>
<accession>A0A4V1J163</accession>
<dbReference type="Gene3D" id="3.80.20.20">
    <property type="entry name" value="Receptor L-domain"/>
    <property type="match status" value="2"/>
</dbReference>
<dbReference type="GO" id="GO:0009986">
    <property type="term" value="C:cell surface"/>
    <property type="evidence" value="ECO:0007669"/>
    <property type="project" value="TreeGrafter"/>
</dbReference>
<dbReference type="Proteomes" id="UP000278143">
    <property type="component" value="Unassembled WGS sequence"/>
</dbReference>
<dbReference type="PANTHER" id="PTHR31018">
    <property type="entry name" value="SPORULATION-SPECIFIC PROTEIN-RELATED"/>
    <property type="match status" value="1"/>
</dbReference>
<keyword evidence="7" id="KW-1133">Transmembrane helix</keyword>